<accession>A0ABR1KV46</accession>
<protein>
    <submittedName>
        <fullName evidence="2">Uncharacterized protein</fullName>
    </submittedName>
</protein>
<dbReference type="EMBL" id="JBBPHU010000004">
    <property type="protein sequence ID" value="KAK7519138.1"/>
    <property type="molecule type" value="Genomic_DNA"/>
</dbReference>
<evidence type="ECO:0000313" key="3">
    <source>
        <dbReference type="Proteomes" id="UP001363622"/>
    </source>
</evidence>
<feature type="transmembrane region" description="Helical" evidence="1">
    <location>
        <begin position="131"/>
        <end position="154"/>
    </location>
</feature>
<proteinExistence type="predicted"/>
<keyword evidence="1" id="KW-1133">Transmembrane helix</keyword>
<comment type="caution">
    <text evidence="2">The sequence shown here is derived from an EMBL/GenBank/DDBJ whole genome shotgun (WGS) entry which is preliminary data.</text>
</comment>
<organism evidence="2 3">
    <name type="scientific">Phyllosticta citriasiana</name>
    <dbReference type="NCBI Taxonomy" id="595635"/>
    <lineage>
        <taxon>Eukaryota</taxon>
        <taxon>Fungi</taxon>
        <taxon>Dikarya</taxon>
        <taxon>Ascomycota</taxon>
        <taxon>Pezizomycotina</taxon>
        <taxon>Dothideomycetes</taxon>
        <taxon>Dothideomycetes incertae sedis</taxon>
        <taxon>Botryosphaeriales</taxon>
        <taxon>Phyllostictaceae</taxon>
        <taxon>Phyllosticta</taxon>
    </lineage>
</organism>
<reference evidence="2 3" key="1">
    <citation type="submission" date="2024-04" db="EMBL/GenBank/DDBJ databases">
        <title>Phyllosticta paracitricarpa is synonymous to the EU quarantine fungus P. citricarpa based on phylogenomic analyses.</title>
        <authorList>
            <consortium name="Lawrence Berkeley National Laboratory"/>
            <person name="Van Ingen-Buijs V.A."/>
            <person name="Van Westerhoven A.C."/>
            <person name="Haridas S."/>
            <person name="Skiadas P."/>
            <person name="Martin F."/>
            <person name="Groenewald J.Z."/>
            <person name="Crous P.W."/>
            <person name="Seidl M.F."/>
        </authorList>
    </citation>
    <scope>NUCLEOTIDE SEQUENCE [LARGE SCALE GENOMIC DNA]</scope>
    <source>
        <strain evidence="2 3">CBS 123371</strain>
    </source>
</reference>
<evidence type="ECO:0000313" key="2">
    <source>
        <dbReference type="EMBL" id="KAK7519138.1"/>
    </source>
</evidence>
<sequence>MGSIQAPVVNGRSYSYAGPLLACICTWPDSPAATSGQARDHDAWSPDSLRGPRRWFGGDTESTNEGCSHPALQPSRVTTNRLLLMMRLGLAKGWQGRFARSTGAVGVEGNTPPDTTALPLIWHETLLPSSVVGLGSFSLFVLFLFFFFFLLFCLHGREEAAATERVAKPNYTRGSGFSALLLPLELFLSSRCLRGLGPFCGPVCHAHRLCCELSSHQAIAHCVGRGA</sequence>
<keyword evidence="1" id="KW-0812">Transmembrane</keyword>
<name>A0ABR1KV46_9PEZI</name>
<keyword evidence="1" id="KW-0472">Membrane</keyword>
<dbReference type="Proteomes" id="UP001363622">
    <property type="component" value="Unassembled WGS sequence"/>
</dbReference>
<evidence type="ECO:0000256" key="1">
    <source>
        <dbReference type="SAM" id="Phobius"/>
    </source>
</evidence>
<gene>
    <name evidence="2" type="ORF">IWZ03DRAFT_165323</name>
</gene>
<keyword evidence="3" id="KW-1185">Reference proteome</keyword>